<protein>
    <submittedName>
        <fullName evidence="5">Transcriptional regulator, LacI family</fullName>
    </submittedName>
</protein>
<dbReference type="GO" id="GO:0000976">
    <property type="term" value="F:transcription cis-regulatory region binding"/>
    <property type="evidence" value="ECO:0007669"/>
    <property type="project" value="TreeGrafter"/>
</dbReference>
<dbReference type="PROSITE" id="PS50932">
    <property type="entry name" value="HTH_LACI_2"/>
    <property type="match status" value="1"/>
</dbReference>
<dbReference type="SUPFAM" id="SSF47413">
    <property type="entry name" value="lambda repressor-like DNA-binding domains"/>
    <property type="match status" value="1"/>
</dbReference>
<dbReference type="EMBL" id="FOCG01000003">
    <property type="protein sequence ID" value="SEN10987.1"/>
    <property type="molecule type" value="Genomic_DNA"/>
</dbReference>
<accession>A0A1H8DWQ8</accession>
<dbReference type="RefSeq" id="WP_242943184.1">
    <property type="nucleotide sequence ID" value="NZ_FOCG01000003.1"/>
</dbReference>
<feature type="domain" description="HTH lacI-type" evidence="4">
    <location>
        <begin position="7"/>
        <end position="61"/>
    </location>
</feature>
<evidence type="ECO:0000256" key="3">
    <source>
        <dbReference type="ARBA" id="ARBA00023163"/>
    </source>
</evidence>
<dbReference type="Pfam" id="PF00356">
    <property type="entry name" value="LacI"/>
    <property type="match status" value="1"/>
</dbReference>
<reference evidence="5 6" key="1">
    <citation type="submission" date="2016-10" db="EMBL/GenBank/DDBJ databases">
        <authorList>
            <person name="de Groot N.N."/>
        </authorList>
    </citation>
    <scope>NUCLEOTIDE SEQUENCE [LARGE SCALE GENOMIC DNA]</scope>
    <source>
        <strain evidence="5 6">CGMCC 1.5070</strain>
    </source>
</reference>
<organism evidence="5 6">
    <name type="scientific">Hydrogenoanaerobacterium saccharovorans</name>
    <dbReference type="NCBI Taxonomy" id="474960"/>
    <lineage>
        <taxon>Bacteria</taxon>
        <taxon>Bacillati</taxon>
        <taxon>Bacillota</taxon>
        <taxon>Clostridia</taxon>
        <taxon>Eubacteriales</taxon>
        <taxon>Oscillospiraceae</taxon>
        <taxon>Hydrogenoanaerobacterium</taxon>
    </lineage>
</organism>
<dbReference type="InterPro" id="IPR010982">
    <property type="entry name" value="Lambda_DNA-bd_dom_sf"/>
</dbReference>
<evidence type="ECO:0000313" key="6">
    <source>
        <dbReference type="Proteomes" id="UP000199158"/>
    </source>
</evidence>
<evidence type="ECO:0000256" key="1">
    <source>
        <dbReference type="ARBA" id="ARBA00023015"/>
    </source>
</evidence>
<dbReference type="SMART" id="SM00354">
    <property type="entry name" value="HTH_LACI"/>
    <property type="match status" value="1"/>
</dbReference>
<dbReference type="AlphaFoldDB" id="A0A1H8DWQ8"/>
<dbReference type="Pfam" id="PF13377">
    <property type="entry name" value="Peripla_BP_3"/>
    <property type="match status" value="1"/>
</dbReference>
<keyword evidence="6" id="KW-1185">Reference proteome</keyword>
<keyword evidence="1" id="KW-0805">Transcription regulation</keyword>
<name>A0A1H8DWQ8_9FIRM</name>
<keyword evidence="3" id="KW-0804">Transcription</keyword>
<dbReference type="Gene3D" id="3.40.50.2300">
    <property type="match status" value="2"/>
</dbReference>
<dbReference type="PANTHER" id="PTHR30146:SF24">
    <property type="entry name" value="XYLOSE OPERON REGULATORY PROTEIN"/>
    <property type="match status" value="1"/>
</dbReference>
<dbReference type="InterPro" id="IPR028082">
    <property type="entry name" value="Peripla_BP_I"/>
</dbReference>
<evidence type="ECO:0000259" key="4">
    <source>
        <dbReference type="PROSITE" id="PS50932"/>
    </source>
</evidence>
<dbReference type="InterPro" id="IPR000843">
    <property type="entry name" value="HTH_LacI"/>
</dbReference>
<dbReference type="Proteomes" id="UP000199158">
    <property type="component" value="Unassembled WGS sequence"/>
</dbReference>
<dbReference type="CDD" id="cd01392">
    <property type="entry name" value="HTH_LacI"/>
    <property type="match status" value="1"/>
</dbReference>
<dbReference type="InterPro" id="IPR046335">
    <property type="entry name" value="LacI/GalR-like_sensor"/>
</dbReference>
<dbReference type="STRING" id="474960.SAMN05216180_2810"/>
<dbReference type="Gene3D" id="1.10.260.40">
    <property type="entry name" value="lambda repressor-like DNA-binding domains"/>
    <property type="match status" value="1"/>
</dbReference>
<dbReference type="PROSITE" id="PS00356">
    <property type="entry name" value="HTH_LACI_1"/>
    <property type="match status" value="1"/>
</dbReference>
<gene>
    <name evidence="5" type="ORF">SAMN05216180_2810</name>
</gene>
<proteinExistence type="predicted"/>
<dbReference type="GO" id="GO:0003700">
    <property type="term" value="F:DNA-binding transcription factor activity"/>
    <property type="evidence" value="ECO:0007669"/>
    <property type="project" value="TreeGrafter"/>
</dbReference>
<keyword evidence="2" id="KW-0238">DNA-binding</keyword>
<dbReference type="PRINTS" id="PR00036">
    <property type="entry name" value="HTHLACI"/>
</dbReference>
<dbReference type="CDD" id="cd06267">
    <property type="entry name" value="PBP1_LacI_sugar_binding-like"/>
    <property type="match status" value="1"/>
</dbReference>
<evidence type="ECO:0000256" key="2">
    <source>
        <dbReference type="ARBA" id="ARBA00023125"/>
    </source>
</evidence>
<dbReference type="SUPFAM" id="SSF53822">
    <property type="entry name" value="Periplasmic binding protein-like I"/>
    <property type="match status" value="1"/>
</dbReference>
<dbReference type="PANTHER" id="PTHR30146">
    <property type="entry name" value="LACI-RELATED TRANSCRIPTIONAL REPRESSOR"/>
    <property type="match status" value="1"/>
</dbReference>
<evidence type="ECO:0000313" key="5">
    <source>
        <dbReference type="EMBL" id="SEN10987.1"/>
    </source>
</evidence>
<sequence length="352" mass="39055">MEKISEVNIKDIARFAGVGVSTVSRVINNHPDVNKETKERVMAVIEKHHYVPNNSARNLKRNQSNTIGVLIKGITNPFFSRMIKVIEKEITRRKYSMILHQVESDADEIDSAIELSMEKKLKGIIFLGGCFNHSQQKLAAIKIPFVLTTITSLDDSVDKTVFSSISIDDFAEAYKAVDYICKAGHREIAIISAAPDDQSIGWLRLEGYKKALEDNGIPVEAQKIVSTGEFSLQCGYDSINKLLSQTRFTCVFCISDMLAMGAAKALLDSGKKIPDDVSVVGFDGLEMARFYSPSITTIYQPDEAMALDSVKTLMDVLENEGVHRHVKFDATLIEGESFRPLNGERSDNALLP</sequence>